<name>A0ABR8HX60_9CHRO</name>
<reference evidence="1 2" key="1">
    <citation type="journal article" date="2020" name="ISME J.">
        <title>Comparative genomics reveals insights into cyanobacterial evolution and habitat adaptation.</title>
        <authorList>
            <person name="Chen M.Y."/>
            <person name="Teng W.K."/>
            <person name="Zhao L."/>
            <person name="Hu C.X."/>
            <person name="Zhou Y.K."/>
            <person name="Han B.P."/>
            <person name="Song L.R."/>
            <person name="Shu W.S."/>
        </authorList>
    </citation>
    <scope>NUCLEOTIDE SEQUENCE [LARGE SCALE GENOMIC DNA]</scope>
    <source>
        <strain evidence="1 2">FACHB-1344</strain>
    </source>
</reference>
<dbReference type="Gene3D" id="3.90.550.10">
    <property type="entry name" value="Spore Coat Polysaccharide Biosynthesis Protein SpsA, Chain A"/>
    <property type="match status" value="1"/>
</dbReference>
<protein>
    <submittedName>
        <fullName evidence="1">Glycosyltransferase family 2 protein</fullName>
    </submittedName>
</protein>
<organism evidence="1 2">
    <name type="scientific">Microcystis flos-aquae FACHB-1344</name>
    <dbReference type="NCBI Taxonomy" id="2692899"/>
    <lineage>
        <taxon>Bacteria</taxon>
        <taxon>Bacillati</taxon>
        <taxon>Cyanobacteriota</taxon>
        <taxon>Cyanophyceae</taxon>
        <taxon>Oscillatoriophycideae</taxon>
        <taxon>Chroococcales</taxon>
        <taxon>Microcystaceae</taxon>
        <taxon>Microcystis</taxon>
    </lineage>
</organism>
<proteinExistence type="predicted"/>
<dbReference type="Proteomes" id="UP000636187">
    <property type="component" value="Unassembled WGS sequence"/>
</dbReference>
<dbReference type="InterPro" id="IPR029044">
    <property type="entry name" value="Nucleotide-diphossugar_trans"/>
</dbReference>
<dbReference type="RefSeq" id="WP_190722654.1">
    <property type="nucleotide sequence ID" value="NZ_JACJSW010000180.1"/>
</dbReference>
<dbReference type="EMBL" id="JACJSW010000180">
    <property type="protein sequence ID" value="MBD2623336.1"/>
    <property type="molecule type" value="Genomic_DNA"/>
</dbReference>
<evidence type="ECO:0000313" key="2">
    <source>
        <dbReference type="Proteomes" id="UP000636187"/>
    </source>
</evidence>
<keyword evidence="2" id="KW-1185">Reference proteome</keyword>
<dbReference type="SUPFAM" id="SSF53448">
    <property type="entry name" value="Nucleotide-diphospho-sugar transferases"/>
    <property type="match status" value="1"/>
</dbReference>
<comment type="caution">
    <text evidence="1">The sequence shown here is derived from an EMBL/GenBank/DDBJ whole genome shotgun (WGS) entry which is preliminary data.</text>
</comment>
<evidence type="ECO:0000313" key="1">
    <source>
        <dbReference type="EMBL" id="MBD2623336.1"/>
    </source>
</evidence>
<sequence>MTDFQLTTPVAFLIFNRPDTTARVFEAIRQAKPPKLLVVADGPRPDRADDIEKCKAARAIIEGVDWDCEVLTNYSDVNLGCKNRVSSGLDWVFHTVEEAIILEDDCLPHPSFFRFCQELLDYYRNDERIASIIGCNFQFGHQRTKYSYYFSRYHFIWGWATWRRAWQHYDRDMSLLNEIKDDDFLRYIFQDTQQSRYWKEILQRTYDGEIDTWDYQWILSCLLQNVLTITPNINLVSNIGFGVEATHTKISRSVLNNIPVKAISFPLRHPAYIVPHADADNFTYRVYCRLPLLYWLARTIKKRLPFLYRVARTVKKRLPLEPV</sequence>
<gene>
    <name evidence="1" type="ORF">H6G48_17325</name>
</gene>
<accession>A0ABR8HX60</accession>